<proteinExistence type="predicted"/>
<evidence type="ECO:0000313" key="3">
    <source>
        <dbReference type="Proteomes" id="UP000737420"/>
    </source>
</evidence>
<dbReference type="EMBL" id="BPOP01000022">
    <property type="protein sequence ID" value="GJB92324.1"/>
    <property type="molecule type" value="Genomic_DNA"/>
</dbReference>
<evidence type="ECO:0000256" key="1">
    <source>
        <dbReference type="SAM" id="Coils"/>
    </source>
</evidence>
<protein>
    <submittedName>
        <fullName evidence="2">Uncharacterized protein</fullName>
    </submittedName>
</protein>
<dbReference type="AlphaFoldDB" id="A0ABD0B9Y6"/>
<name>A0ABD0B9Y6_AERCA</name>
<sequence>MVLIEEKQTMNHPLQPIYADEQGVVRFKANKIVCHLLDHGGITLNDLATLDFSVEDWEQFAQLSGYSLSGFGELSYVRKYTYEAAAKMAELGLSEAEARIAHLEGELLALRQALREPIARPYGEHPDELLDQDDS</sequence>
<keyword evidence="1" id="KW-0175">Coiled coil</keyword>
<reference evidence="2 3" key="1">
    <citation type="submission" date="2021-07" db="EMBL/GenBank/DDBJ databases">
        <title>Draft genome sequence of carbapenem-resistant Aeromonas spp. in Japan.</title>
        <authorList>
            <person name="Maehana S."/>
            <person name="Suzuki M."/>
            <person name="Kitasato H."/>
        </authorList>
    </citation>
    <scope>NUCLEOTIDE SEQUENCE [LARGE SCALE GENOMIC DNA]</scope>
    <source>
        <strain evidence="2 3">KAM382</strain>
    </source>
</reference>
<accession>A0ABD0B9Y6</accession>
<evidence type="ECO:0000313" key="2">
    <source>
        <dbReference type="EMBL" id="GJB92324.1"/>
    </source>
</evidence>
<organism evidence="2 3">
    <name type="scientific">Aeromonas caviae</name>
    <name type="common">Aeromonas punctata</name>
    <dbReference type="NCBI Taxonomy" id="648"/>
    <lineage>
        <taxon>Bacteria</taxon>
        <taxon>Pseudomonadati</taxon>
        <taxon>Pseudomonadota</taxon>
        <taxon>Gammaproteobacteria</taxon>
        <taxon>Aeromonadales</taxon>
        <taxon>Aeromonadaceae</taxon>
        <taxon>Aeromonas</taxon>
    </lineage>
</organism>
<feature type="coiled-coil region" evidence="1">
    <location>
        <begin position="86"/>
        <end position="113"/>
    </location>
</feature>
<dbReference type="Proteomes" id="UP000737420">
    <property type="component" value="Unassembled WGS sequence"/>
</dbReference>
<gene>
    <name evidence="2" type="ORF">KAM382_23850</name>
</gene>
<comment type="caution">
    <text evidence="2">The sequence shown here is derived from an EMBL/GenBank/DDBJ whole genome shotgun (WGS) entry which is preliminary data.</text>
</comment>